<evidence type="ECO:0000313" key="2">
    <source>
        <dbReference type="Proteomes" id="UP000828941"/>
    </source>
</evidence>
<keyword evidence="2" id="KW-1185">Reference proteome</keyword>
<reference evidence="1 2" key="1">
    <citation type="journal article" date="2022" name="DNA Res.">
        <title>Chromosomal-level genome assembly of the orchid tree Bauhinia variegata (Leguminosae; Cercidoideae) supports the allotetraploid origin hypothesis of Bauhinia.</title>
        <authorList>
            <person name="Zhong Y."/>
            <person name="Chen Y."/>
            <person name="Zheng D."/>
            <person name="Pang J."/>
            <person name="Liu Y."/>
            <person name="Luo S."/>
            <person name="Meng S."/>
            <person name="Qian L."/>
            <person name="Wei D."/>
            <person name="Dai S."/>
            <person name="Zhou R."/>
        </authorList>
    </citation>
    <scope>NUCLEOTIDE SEQUENCE [LARGE SCALE GENOMIC DNA]</scope>
    <source>
        <strain evidence="1">BV-YZ2020</strain>
    </source>
</reference>
<accession>A0ACB9LDX9</accession>
<evidence type="ECO:0000313" key="1">
    <source>
        <dbReference type="EMBL" id="KAI4307319.1"/>
    </source>
</evidence>
<gene>
    <name evidence="1" type="ORF">L6164_030521</name>
</gene>
<protein>
    <submittedName>
        <fullName evidence="1">Uncharacterized protein</fullName>
    </submittedName>
</protein>
<sequence>MTCEVRVAPQPAFNRNLIPSTLLCWKTMCVETPRPGMDSDSRAKHNAKPLSADAEPFSLTNNSFLRLPHEIYSGQIEVPYPQLALPTDMVPPFPPSLSPPHQTEPGLVCVYSEGPVMLIPNSIEAMNGFGPYQAAYWYPSNPGFYNHVPASYDVEDINTRVSNRRMGRTRITTSSVAPSTSPQWRVKARNKNTVHQTSKSGGGTSTRAIDRPLIPFPSTLEEAESSETTTVMIKNIPYHYRFKDLLQIVDYYCRKENRQCADPSRWAKYDFIYLPMDYIIHARDSKLSNLGYAFVNFTTTVAAFKFYEQFHGYKWDEGRRRKPCEITCAKLQGKEMLKNRFERKIFKSKCPSFRPVEYSPARDGFNVGIRGKPVGKYVEGLPRRDSS</sequence>
<comment type="caution">
    <text evidence="1">The sequence shown here is derived from an EMBL/GenBank/DDBJ whole genome shotgun (WGS) entry which is preliminary data.</text>
</comment>
<name>A0ACB9LDX9_BAUVA</name>
<dbReference type="Proteomes" id="UP000828941">
    <property type="component" value="Chromosome 12"/>
</dbReference>
<dbReference type="EMBL" id="CM039437">
    <property type="protein sequence ID" value="KAI4307319.1"/>
    <property type="molecule type" value="Genomic_DNA"/>
</dbReference>
<organism evidence="1 2">
    <name type="scientific">Bauhinia variegata</name>
    <name type="common">Purple orchid tree</name>
    <name type="synonym">Phanera variegata</name>
    <dbReference type="NCBI Taxonomy" id="167791"/>
    <lineage>
        <taxon>Eukaryota</taxon>
        <taxon>Viridiplantae</taxon>
        <taxon>Streptophyta</taxon>
        <taxon>Embryophyta</taxon>
        <taxon>Tracheophyta</taxon>
        <taxon>Spermatophyta</taxon>
        <taxon>Magnoliopsida</taxon>
        <taxon>eudicotyledons</taxon>
        <taxon>Gunneridae</taxon>
        <taxon>Pentapetalae</taxon>
        <taxon>rosids</taxon>
        <taxon>fabids</taxon>
        <taxon>Fabales</taxon>
        <taxon>Fabaceae</taxon>
        <taxon>Cercidoideae</taxon>
        <taxon>Cercideae</taxon>
        <taxon>Bauhiniinae</taxon>
        <taxon>Bauhinia</taxon>
    </lineage>
</organism>
<proteinExistence type="predicted"/>